<evidence type="ECO:0000313" key="1">
    <source>
        <dbReference type="EMBL" id="KAJ8107492.1"/>
    </source>
</evidence>
<evidence type="ECO:0000313" key="2">
    <source>
        <dbReference type="Proteomes" id="UP001153331"/>
    </source>
</evidence>
<protein>
    <submittedName>
        <fullName evidence="1">Uncharacterized protein</fullName>
    </submittedName>
</protein>
<keyword evidence="2" id="KW-1185">Reference proteome</keyword>
<gene>
    <name evidence="1" type="ORF">OPT61_g8828</name>
</gene>
<dbReference type="EMBL" id="JAPHNI010000917">
    <property type="protein sequence ID" value="KAJ8107492.1"/>
    <property type="molecule type" value="Genomic_DNA"/>
</dbReference>
<name>A0ACC2HWL4_9PLEO</name>
<proteinExistence type="predicted"/>
<organism evidence="1 2">
    <name type="scientific">Boeremia exigua</name>
    <dbReference type="NCBI Taxonomy" id="749465"/>
    <lineage>
        <taxon>Eukaryota</taxon>
        <taxon>Fungi</taxon>
        <taxon>Dikarya</taxon>
        <taxon>Ascomycota</taxon>
        <taxon>Pezizomycotina</taxon>
        <taxon>Dothideomycetes</taxon>
        <taxon>Pleosporomycetidae</taxon>
        <taxon>Pleosporales</taxon>
        <taxon>Pleosporineae</taxon>
        <taxon>Didymellaceae</taxon>
        <taxon>Boeremia</taxon>
    </lineage>
</organism>
<accession>A0ACC2HWL4</accession>
<comment type="caution">
    <text evidence="1">The sequence shown here is derived from an EMBL/GenBank/DDBJ whole genome shotgun (WGS) entry which is preliminary data.</text>
</comment>
<sequence length="406" mass="46318">MNEKRPHAGNGIRISIYCAKSRENKKWDTHTNSSVLWLAITLLQIGIAAIPLVRHRDWGVFLVTGSGILASILAGALPQWRIEKTPLRQRSYKYIALTSGNGSRDIMVIYGAGEAFDLEELAAAESPRCDRLWETIKMFSHPVLDEFKQPQKHRDGSEMRVTRMFHGLPRGLWLTRIASFFQVVFWLALLITVAGLESHSWYLVAVGSIGMMQNAMLAAAPRRPERRGLPLTLVDTIATKKVMDGLMDLEATIYGAGQVLRDEFFPGCLHEDEVRWWSGIAVKPVNLKLMDDYDHRRLLDERTRGTPRSRLQRRRDLDIPDIDFSAKRWLNRRSSTNVTANIEMDAYEYTPLTQPERANIEPRPSSRRDAFQPPRPYRDIKANTQAPARSPIQSPVRSPVRSPPWT</sequence>
<dbReference type="Proteomes" id="UP001153331">
    <property type="component" value="Unassembled WGS sequence"/>
</dbReference>
<reference evidence="1" key="1">
    <citation type="submission" date="2022-11" db="EMBL/GenBank/DDBJ databases">
        <title>Genome Sequence of Boeremia exigua.</title>
        <authorList>
            <person name="Buettner E."/>
        </authorList>
    </citation>
    <scope>NUCLEOTIDE SEQUENCE</scope>
    <source>
        <strain evidence="1">CU02</strain>
    </source>
</reference>